<proteinExistence type="predicted"/>
<dbReference type="SUPFAM" id="SSF52799">
    <property type="entry name" value="(Phosphotyrosine protein) phosphatases II"/>
    <property type="match status" value="1"/>
</dbReference>
<protein>
    <submittedName>
        <fullName evidence="2">Dual specificity protein phosphatase family protein</fullName>
    </submittedName>
</protein>
<reference evidence="2 3" key="1">
    <citation type="submission" date="2020-10" db="EMBL/GenBank/DDBJ databases">
        <title>Nocardioides sp. isolated from sludge.</title>
        <authorList>
            <person name="Zhang X."/>
        </authorList>
    </citation>
    <scope>NUCLEOTIDE SEQUENCE [LARGE SCALE GENOMIC DNA]</scope>
    <source>
        <strain evidence="2 3">Y6</strain>
    </source>
</reference>
<organism evidence="2 3">
    <name type="scientific">Nocardioides malaquae</name>
    <dbReference type="NCBI Taxonomy" id="2773426"/>
    <lineage>
        <taxon>Bacteria</taxon>
        <taxon>Bacillati</taxon>
        <taxon>Actinomycetota</taxon>
        <taxon>Actinomycetes</taxon>
        <taxon>Propionibacteriales</taxon>
        <taxon>Nocardioidaceae</taxon>
        <taxon>Nocardioides</taxon>
    </lineage>
</organism>
<feature type="domain" description="Tyrosine specific protein phosphatases" evidence="1">
    <location>
        <begin position="81"/>
        <end position="139"/>
    </location>
</feature>
<evidence type="ECO:0000313" key="3">
    <source>
        <dbReference type="Proteomes" id="UP000756387"/>
    </source>
</evidence>
<sequence>MSLPTLTVANAHFVTHHLAVGGDLAYDNDTAAAQAFDLVGAGITHVLDVRQECDDVELWSLVPEVEYRWDGIDDAGQRVPAAWFESVTDWALDAIEAGGVVLTHCHMGINRGPSAGYAVMLRLGWDPVEAIAAIRAARPIANVWYAEDALEWHLARTGATGGERAVTRRRVKDWRQAHPLDVVRIIRSIRLGEAS</sequence>
<keyword evidence="3" id="KW-1185">Reference proteome</keyword>
<dbReference type="Proteomes" id="UP000756387">
    <property type="component" value="Unassembled WGS sequence"/>
</dbReference>
<evidence type="ECO:0000313" key="2">
    <source>
        <dbReference type="EMBL" id="MBE7326029.1"/>
    </source>
</evidence>
<dbReference type="InterPro" id="IPR000387">
    <property type="entry name" value="Tyr_Pase_dom"/>
</dbReference>
<dbReference type="RefSeq" id="WP_193639361.1">
    <property type="nucleotide sequence ID" value="NZ_JADCSA010000024.1"/>
</dbReference>
<comment type="caution">
    <text evidence="2">The sequence shown here is derived from an EMBL/GenBank/DDBJ whole genome shotgun (WGS) entry which is preliminary data.</text>
</comment>
<evidence type="ECO:0000259" key="1">
    <source>
        <dbReference type="PROSITE" id="PS50056"/>
    </source>
</evidence>
<dbReference type="CDD" id="cd14498">
    <property type="entry name" value="DSP"/>
    <property type="match status" value="1"/>
</dbReference>
<dbReference type="PROSITE" id="PS50056">
    <property type="entry name" value="TYR_PHOSPHATASE_2"/>
    <property type="match status" value="1"/>
</dbReference>
<gene>
    <name evidence="2" type="ORF">IEQ44_15370</name>
</gene>
<accession>A0ABR9RWR5</accession>
<name>A0ABR9RWR5_9ACTN</name>
<dbReference type="EMBL" id="JADCSA010000024">
    <property type="protein sequence ID" value="MBE7326029.1"/>
    <property type="molecule type" value="Genomic_DNA"/>
</dbReference>
<dbReference type="Gene3D" id="3.90.190.10">
    <property type="entry name" value="Protein tyrosine phosphatase superfamily"/>
    <property type="match status" value="1"/>
</dbReference>
<dbReference type="InterPro" id="IPR029021">
    <property type="entry name" value="Prot-tyrosine_phosphatase-like"/>
</dbReference>